<feature type="binding site" evidence="7">
    <location>
        <position position="327"/>
    </location>
    <ligand>
        <name>FMN</name>
        <dbReference type="ChEBI" id="CHEBI:58210"/>
    </ligand>
</feature>
<evidence type="ECO:0000256" key="3">
    <source>
        <dbReference type="ARBA" id="ARBA00013036"/>
    </source>
</evidence>
<dbReference type="NCBIfam" id="NF003793">
    <property type="entry name" value="PRK05382.1"/>
    <property type="match status" value="1"/>
</dbReference>
<evidence type="ECO:0000256" key="6">
    <source>
        <dbReference type="ARBA" id="ARBA00023239"/>
    </source>
</evidence>
<name>A0A2V2LC72_9RHOB</name>
<dbReference type="InterPro" id="IPR000453">
    <property type="entry name" value="Chorismate_synth"/>
</dbReference>
<dbReference type="InterPro" id="IPR035904">
    <property type="entry name" value="Chorismate_synth_AroC_sf"/>
</dbReference>
<comment type="cofactor">
    <cofactor evidence="7 8">
        <name>FMNH2</name>
        <dbReference type="ChEBI" id="CHEBI:57618"/>
    </cofactor>
    <text evidence="7 8">Reduced FMN (FMNH(2)).</text>
</comment>
<dbReference type="HAMAP" id="MF_00300">
    <property type="entry name" value="Chorismate_synth"/>
    <property type="match status" value="1"/>
</dbReference>
<dbReference type="NCBIfam" id="TIGR00033">
    <property type="entry name" value="aroC"/>
    <property type="match status" value="1"/>
</dbReference>
<evidence type="ECO:0000313" key="10">
    <source>
        <dbReference type="Proteomes" id="UP000245680"/>
    </source>
</evidence>
<dbReference type="PANTHER" id="PTHR21085:SF0">
    <property type="entry name" value="CHORISMATE SYNTHASE"/>
    <property type="match status" value="1"/>
</dbReference>
<feature type="binding site" evidence="7">
    <location>
        <begin position="241"/>
        <end position="242"/>
    </location>
    <ligand>
        <name>FMN</name>
        <dbReference type="ChEBI" id="CHEBI:58210"/>
    </ligand>
</feature>
<evidence type="ECO:0000256" key="4">
    <source>
        <dbReference type="ARBA" id="ARBA00022605"/>
    </source>
</evidence>
<keyword evidence="6 7" id="KW-0456">Lyase</keyword>
<dbReference type="PROSITE" id="PS00789">
    <property type="entry name" value="CHORISMATE_SYNTHASE_3"/>
    <property type="match status" value="1"/>
</dbReference>
<dbReference type="GO" id="GO:0004107">
    <property type="term" value="F:chorismate synthase activity"/>
    <property type="evidence" value="ECO:0007669"/>
    <property type="project" value="UniProtKB-UniRule"/>
</dbReference>
<dbReference type="GO" id="GO:0005829">
    <property type="term" value="C:cytosol"/>
    <property type="evidence" value="ECO:0007669"/>
    <property type="project" value="TreeGrafter"/>
</dbReference>
<evidence type="ECO:0000256" key="5">
    <source>
        <dbReference type="ARBA" id="ARBA00023141"/>
    </source>
</evidence>
<dbReference type="GO" id="GO:0009073">
    <property type="term" value="P:aromatic amino acid family biosynthetic process"/>
    <property type="evidence" value="ECO:0007669"/>
    <property type="project" value="UniProtKB-KW"/>
</dbReference>
<keyword evidence="10" id="KW-1185">Reference proteome</keyword>
<feature type="binding site" evidence="7">
    <location>
        <position position="54"/>
    </location>
    <ligand>
        <name>NADP(+)</name>
        <dbReference type="ChEBI" id="CHEBI:58349"/>
    </ligand>
</feature>
<dbReference type="CDD" id="cd07304">
    <property type="entry name" value="Chorismate_synthase"/>
    <property type="match status" value="1"/>
</dbReference>
<dbReference type="AlphaFoldDB" id="A0A2V2LC72"/>
<keyword evidence="7" id="KW-0285">Flavoprotein</keyword>
<comment type="subunit">
    <text evidence="7">Homotetramer.</text>
</comment>
<keyword evidence="4 7" id="KW-0028">Amino-acid biosynthesis</keyword>
<feature type="binding site" evidence="7">
    <location>
        <begin position="301"/>
        <end position="305"/>
    </location>
    <ligand>
        <name>FMN</name>
        <dbReference type="ChEBI" id="CHEBI:58210"/>
    </ligand>
</feature>
<dbReference type="SUPFAM" id="SSF103263">
    <property type="entry name" value="Chorismate synthase, AroC"/>
    <property type="match status" value="1"/>
</dbReference>
<sequence>MSFNTFGHLFRVTTWGESHGPALGATVDGCPPGIPIDTAALQHWLDRRKPGQNKYTTQRREADEVEILSGTFEGQSTGTPIQLMIRNTDQRSKDYGDIAEKFRPGHADITYWQKYGIRDPRGGGRSSARETAARVAAGGVARAALDTLLPGVQISGYMVQIGPHPIDRARFDPAEIDRNPFWVPDAQAASDWADYLDGLRKSGDSVGAVIEIVARGLPAGLGAPIYGKLDTDLAAAMMSINAVKGVEIGDGMAAATLTGSANADEITMGPDGAPVYGSNHAGGILGGISTGQDVVVRFAVKPTSSILTPRATITKSGEAAQIVTKGRHDPCVGIRAVPVGEAMMACVLLDHLLLHRGQVGDGPRGRIGPA</sequence>
<protein>
    <recommendedName>
        <fullName evidence="3 7">Chorismate synthase</fullName>
        <shortName evidence="7">CS</shortName>
        <ecNumber evidence="3 7">4.2.3.5</ecNumber>
    </recommendedName>
    <alternativeName>
        <fullName evidence="7">5-enolpyruvylshikimate-3-phosphate phospholyase</fullName>
    </alternativeName>
</protein>
<dbReference type="PANTHER" id="PTHR21085">
    <property type="entry name" value="CHORISMATE SYNTHASE"/>
    <property type="match status" value="1"/>
</dbReference>
<dbReference type="OrthoDB" id="9771806at2"/>
<dbReference type="InterPro" id="IPR020541">
    <property type="entry name" value="Chorismate_synthase_CS"/>
</dbReference>
<organism evidence="9 10">
    <name type="scientific">Meridianimarinicoccus roseus</name>
    <dbReference type="NCBI Taxonomy" id="2072018"/>
    <lineage>
        <taxon>Bacteria</taxon>
        <taxon>Pseudomonadati</taxon>
        <taxon>Pseudomonadota</taxon>
        <taxon>Alphaproteobacteria</taxon>
        <taxon>Rhodobacterales</taxon>
        <taxon>Paracoccaceae</taxon>
        <taxon>Meridianimarinicoccus</taxon>
    </lineage>
</organism>
<accession>A0A2V2LC72</accession>
<proteinExistence type="inferred from homology"/>
<dbReference type="PIRSF" id="PIRSF001456">
    <property type="entry name" value="Chorismate_synth"/>
    <property type="match status" value="1"/>
</dbReference>
<dbReference type="Pfam" id="PF01264">
    <property type="entry name" value="Chorismate_synt"/>
    <property type="match status" value="1"/>
</dbReference>
<keyword evidence="7" id="KW-0521">NADP</keyword>
<feature type="binding site" evidence="7">
    <location>
        <begin position="125"/>
        <end position="127"/>
    </location>
    <ligand>
        <name>FMN</name>
        <dbReference type="ChEBI" id="CHEBI:58210"/>
    </ligand>
</feature>
<evidence type="ECO:0000256" key="7">
    <source>
        <dbReference type="HAMAP-Rule" id="MF_00300"/>
    </source>
</evidence>
<dbReference type="GO" id="GO:0008652">
    <property type="term" value="P:amino acid biosynthetic process"/>
    <property type="evidence" value="ECO:0007669"/>
    <property type="project" value="UniProtKB-KW"/>
</dbReference>
<dbReference type="EMBL" id="QGKU01000068">
    <property type="protein sequence ID" value="PWR00867.1"/>
    <property type="molecule type" value="Genomic_DNA"/>
</dbReference>
<dbReference type="GO" id="GO:0009423">
    <property type="term" value="P:chorismate biosynthetic process"/>
    <property type="evidence" value="ECO:0007669"/>
    <property type="project" value="UniProtKB-UniRule"/>
</dbReference>
<keyword evidence="7" id="KW-0274">FAD</keyword>
<evidence type="ECO:0000256" key="2">
    <source>
        <dbReference type="ARBA" id="ARBA00008014"/>
    </source>
</evidence>
<evidence type="ECO:0000256" key="8">
    <source>
        <dbReference type="RuleBase" id="RU000605"/>
    </source>
</evidence>
<dbReference type="Proteomes" id="UP000245680">
    <property type="component" value="Unassembled WGS sequence"/>
</dbReference>
<feature type="binding site" evidence="7">
    <location>
        <position position="286"/>
    </location>
    <ligand>
        <name>FMN</name>
        <dbReference type="ChEBI" id="CHEBI:58210"/>
    </ligand>
</feature>
<gene>
    <name evidence="7" type="primary">aroC</name>
    <name evidence="9" type="ORF">DKT77_20285</name>
</gene>
<dbReference type="PROSITE" id="PS00787">
    <property type="entry name" value="CHORISMATE_SYNTHASE_1"/>
    <property type="match status" value="1"/>
</dbReference>
<dbReference type="EC" id="4.2.3.5" evidence="3 7"/>
<comment type="catalytic activity">
    <reaction evidence="7 8">
        <text>5-O-(1-carboxyvinyl)-3-phosphoshikimate = chorismate + phosphate</text>
        <dbReference type="Rhea" id="RHEA:21020"/>
        <dbReference type="ChEBI" id="CHEBI:29748"/>
        <dbReference type="ChEBI" id="CHEBI:43474"/>
        <dbReference type="ChEBI" id="CHEBI:57701"/>
        <dbReference type="EC" id="4.2.3.5"/>
    </reaction>
</comment>
<feature type="binding site" evidence="7">
    <location>
        <position position="48"/>
    </location>
    <ligand>
        <name>NADP(+)</name>
        <dbReference type="ChEBI" id="CHEBI:58349"/>
    </ligand>
</feature>
<dbReference type="UniPathway" id="UPA00053">
    <property type="reaction ID" value="UER00090"/>
</dbReference>
<dbReference type="GO" id="GO:0010181">
    <property type="term" value="F:FMN binding"/>
    <property type="evidence" value="ECO:0007669"/>
    <property type="project" value="TreeGrafter"/>
</dbReference>
<comment type="function">
    <text evidence="7">Catalyzes the anti-1,4-elimination of the C-3 phosphate and the C-6 proR hydrogen from 5-enolpyruvylshikimate-3-phosphate (EPSP) to yield chorismate, which is the branch point compound that serves as the starting substrate for the three terminal pathways of aromatic amino acid biosynthesis. This reaction introduces a second double bond into the aromatic ring system.</text>
</comment>
<keyword evidence="7" id="KW-0288">FMN</keyword>
<evidence type="ECO:0000313" key="9">
    <source>
        <dbReference type="EMBL" id="PWR00867.1"/>
    </source>
</evidence>
<comment type="similarity">
    <text evidence="2 7 8">Belongs to the chorismate synthase family.</text>
</comment>
<keyword evidence="5 7" id="KW-0057">Aromatic amino acid biosynthesis</keyword>
<evidence type="ECO:0000256" key="1">
    <source>
        <dbReference type="ARBA" id="ARBA00005044"/>
    </source>
</evidence>
<dbReference type="RefSeq" id="WP_109813453.1">
    <property type="nucleotide sequence ID" value="NZ_QGKU01000068.1"/>
</dbReference>
<comment type="pathway">
    <text evidence="1 7 8">Metabolic intermediate biosynthesis; chorismate biosynthesis; chorismate from D-erythrose 4-phosphate and phosphoenolpyruvate: step 7/7.</text>
</comment>
<comment type="caution">
    <text evidence="9">The sequence shown here is derived from an EMBL/GenBank/DDBJ whole genome shotgun (WGS) entry which is preliminary data.</text>
</comment>
<dbReference type="Gene3D" id="3.60.150.10">
    <property type="entry name" value="Chorismate synthase AroC"/>
    <property type="match status" value="1"/>
</dbReference>
<reference evidence="9 10" key="1">
    <citation type="submission" date="2018-05" db="EMBL/GenBank/DDBJ databases">
        <title>Rhodobacteraceae gen. nov., sp. nov. isolated from sea water.</title>
        <authorList>
            <person name="Ren Y."/>
        </authorList>
    </citation>
    <scope>NUCLEOTIDE SEQUENCE [LARGE SCALE GENOMIC DNA]</scope>
    <source>
        <strain evidence="9 10">TG-679</strain>
    </source>
</reference>